<keyword evidence="2" id="KW-1185">Reference proteome</keyword>
<dbReference type="EMBL" id="JAUHHV010000007">
    <property type="protein sequence ID" value="KAK1418513.1"/>
    <property type="molecule type" value="Genomic_DNA"/>
</dbReference>
<gene>
    <name evidence="1" type="ORF">QVD17_27658</name>
</gene>
<comment type="caution">
    <text evidence="1">The sequence shown here is derived from an EMBL/GenBank/DDBJ whole genome shotgun (WGS) entry which is preliminary data.</text>
</comment>
<evidence type="ECO:0000313" key="1">
    <source>
        <dbReference type="EMBL" id="KAK1418513.1"/>
    </source>
</evidence>
<proteinExistence type="predicted"/>
<name>A0AAD8K9F8_TARER</name>
<dbReference type="PANTHER" id="PTHR33103:SF27">
    <property type="entry name" value="OS04G0594700 PROTEIN"/>
    <property type="match status" value="1"/>
</dbReference>
<dbReference type="Proteomes" id="UP001229421">
    <property type="component" value="Unassembled WGS sequence"/>
</dbReference>
<dbReference type="Pfam" id="PF05056">
    <property type="entry name" value="DUF674"/>
    <property type="match status" value="1"/>
</dbReference>
<evidence type="ECO:0008006" key="3">
    <source>
        <dbReference type="Google" id="ProtNLM"/>
    </source>
</evidence>
<accession>A0AAD8K9F8</accession>
<dbReference type="PANTHER" id="PTHR33103">
    <property type="entry name" value="OS01G0153900 PROTEIN"/>
    <property type="match status" value="1"/>
</dbReference>
<dbReference type="InterPro" id="IPR007750">
    <property type="entry name" value="DUF674"/>
</dbReference>
<protein>
    <recommendedName>
        <fullName evidence="3">DUF674 family protein</fullName>
    </recommendedName>
</protein>
<sequence>MAENKAKISIKVFVDKVKNRVLYAEADHTFVDILFHFLTLPMGTIVRLMEKHDTDKNFEAIGSFNNLYQSLNDLPEFYFPSEECKFMLLNPRSVSYYHCKNLKLNIDDTVPMRYYTCLSCLNKPFTVFFSFCNKAKCSHCGSVMNSPRNYYPDDIVGGGVFVSDTATYIVTDDLSVLPYTSESVFNLLTSIGVTDMSHLEERNLFMNRQQVLYLLNMALTLDSPLTHFVFHSNKPVIYLGCSCHATTFGQCDLAKKEASKNIGKILLKVSLQKSTGKFLFAETSQDFVDFVFGFLSLPLGTIIGTLMNGASSICSMDNLYKSISNLRSKGYLIRSQEIRDMLVKPHFGQEYSSINQIFPITASATSWELDGRYYDPKDPRIKDVYLKKSGVFFVTNDLVITPASSPLAMNTLNKLKVSFDDVKRVKICIGLEEALRMLKASLVTTSTLTACFENELK</sequence>
<dbReference type="AlphaFoldDB" id="A0AAD8K9F8"/>
<evidence type="ECO:0000313" key="2">
    <source>
        <dbReference type="Proteomes" id="UP001229421"/>
    </source>
</evidence>
<organism evidence="1 2">
    <name type="scientific">Tagetes erecta</name>
    <name type="common">African marigold</name>
    <dbReference type="NCBI Taxonomy" id="13708"/>
    <lineage>
        <taxon>Eukaryota</taxon>
        <taxon>Viridiplantae</taxon>
        <taxon>Streptophyta</taxon>
        <taxon>Embryophyta</taxon>
        <taxon>Tracheophyta</taxon>
        <taxon>Spermatophyta</taxon>
        <taxon>Magnoliopsida</taxon>
        <taxon>eudicotyledons</taxon>
        <taxon>Gunneridae</taxon>
        <taxon>Pentapetalae</taxon>
        <taxon>asterids</taxon>
        <taxon>campanulids</taxon>
        <taxon>Asterales</taxon>
        <taxon>Asteraceae</taxon>
        <taxon>Asteroideae</taxon>
        <taxon>Heliantheae alliance</taxon>
        <taxon>Tageteae</taxon>
        <taxon>Tagetes</taxon>
    </lineage>
</organism>
<reference evidence="1" key="1">
    <citation type="journal article" date="2023" name="bioRxiv">
        <title>Improved chromosome-level genome assembly for marigold (Tagetes erecta).</title>
        <authorList>
            <person name="Jiang F."/>
            <person name="Yuan L."/>
            <person name="Wang S."/>
            <person name="Wang H."/>
            <person name="Xu D."/>
            <person name="Wang A."/>
            <person name="Fan W."/>
        </authorList>
    </citation>
    <scope>NUCLEOTIDE SEQUENCE</scope>
    <source>
        <strain evidence="1">WSJ</strain>
        <tissue evidence="1">Leaf</tissue>
    </source>
</reference>